<proteinExistence type="predicted"/>
<dbReference type="Pfam" id="PF10153">
    <property type="entry name" value="Efg1"/>
    <property type="match status" value="1"/>
</dbReference>
<feature type="compositionally biased region" description="Basic and acidic residues" evidence="1">
    <location>
        <begin position="235"/>
        <end position="249"/>
    </location>
</feature>
<feature type="compositionally biased region" description="Basic and acidic residues" evidence="1">
    <location>
        <begin position="36"/>
        <end position="106"/>
    </location>
</feature>
<accession>A0AAD2CJV0</accession>
<dbReference type="InterPro" id="IPR019310">
    <property type="entry name" value="Efg1"/>
</dbReference>
<feature type="compositionally biased region" description="Acidic residues" evidence="1">
    <location>
        <begin position="327"/>
        <end position="341"/>
    </location>
</feature>
<feature type="compositionally biased region" description="Acidic residues" evidence="1">
    <location>
        <begin position="290"/>
        <end position="308"/>
    </location>
</feature>
<evidence type="ECO:0000313" key="3">
    <source>
        <dbReference type="Proteomes" id="UP001295423"/>
    </source>
</evidence>
<feature type="compositionally biased region" description="Low complexity" evidence="1">
    <location>
        <begin position="250"/>
        <end position="266"/>
    </location>
</feature>
<gene>
    <name evidence="2" type="ORF">CYCCA115_LOCUS3671</name>
</gene>
<dbReference type="EMBL" id="CAKOGP040000335">
    <property type="protein sequence ID" value="CAJ1934268.1"/>
    <property type="molecule type" value="Genomic_DNA"/>
</dbReference>
<feature type="compositionally biased region" description="Basic and acidic residues" evidence="1">
    <location>
        <begin position="364"/>
        <end position="375"/>
    </location>
</feature>
<feature type="region of interest" description="Disordered" evidence="1">
    <location>
        <begin position="1"/>
        <end position="106"/>
    </location>
</feature>
<evidence type="ECO:0008006" key="4">
    <source>
        <dbReference type="Google" id="ProtNLM"/>
    </source>
</evidence>
<evidence type="ECO:0000313" key="2">
    <source>
        <dbReference type="EMBL" id="CAJ1934268.1"/>
    </source>
</evidence>
<dbReference type="GO" id="GO:0006364">
    <property type="term" value="P:rRNA processing"/>
    <property type="evidence" value="ECO:0007669"/>
    <property type="project" value="InterPro"/>
</dbReference>
<feature type="region of interest" description="Disordered" evidence="1">
    <location>
        <begin position="232"/>
        <end position="388"/>
    </location>
</feature>
<protein>
    <recommendedName>
        <fullName evidence="4">rRNA-processing protein EFG1</fullName>
    </recommendedName>
</protein>
<feature type="compositionally biased region" description="Basic residues" evidence="1">
    <location>
        <begin position="15"/>
        <end position="35"/>
    </location>
</feature>
<dbReference type="AlphaFoldDB" id="A0AAD2CJV0"/>
<reference evidence="2" key="1">
    <citation type="submission" date="2023-08" db="EMBL/GenBank/DDBJ databases">
        <authorList>
            <person name="Audoor S."/>
            <person name="Bilcke G."/>
        </authorList>
    </citation>
    <scope>NUCLEOTIDE SEQUENCE</scope>
</reference>
<evidence type="ECO:0000256" key="1">
    <source>
        <dbReference type="SAM" id="MobiDB-lite"/>
    </source>
</evidence>
<organism evidence="2 3">
    <name type="scientific">Cylindrotheca closterium</name>
    <dbReference type="NCBI Taxonomy" id="2856"/>
    <lineage>
        <taxon>Eukaryota</taxon>
        <taxon>Sar</taxon>
        <taxon>Stramenopiles</taxon>
        <taxon>Ochrophyta</taxon>
        <taxon>Bacillariophyta</taxon>
        <taxon>Bacillariophyceae</taxon>
        <taxon>Bacillariophycidae</taxon>
        <taxon>Bacillariales</taxon>
        <taxon>Bacillariaceae</taxon>
        <taxon>Cylindrotheca</taxon>
    </lineage>
</organism>
<name>A0AAD2CJV0_9STRA</name>
<sequence length="388" mass="44557">MTKAPTKHGLERKFKSWRKGKSKFSSKKGSLKKQLRGHERLLSKLPEDEDDRRKELQKKIHDLKLEIGEKEQHLQEKKHAERSHGQKFLDRQRLVRKEKQERNGKSRKDELYKLALDQVYVAHHPNDVKYMPLYQKGSRVVDQSRQLYRRAVTRKRILKLLSSSSAPGRCNWIPKDQYARLPKDWTIQDEEKIFGGSISRKDIKQKKEQGTDDSRFVVASNHDALLQAAEQAETELNKEEEADDNKSVEVKSSVKSVGDSSSSSDSSSDDEEDAEAKQTETAHPVQSDTSSDDSDSDSSSSDDDSDDENIQKKPDLSLQRLIPNKEVDDEEEDDFLLDDNADEKKDGGNVFQNTAAQLPALGQRGDKSKGWETQRQRPGQYKKQRVRR</sequence>
<dbReference type="Proteomes" id="UP001295423">
    <property type="component" value="Unassembled WGS sequence"/>
</dbReference>
<comment type="caution">
    <text evidence="2">The sequence shown here is derived from an EMBL/GenBank/DDBJ whole genome shotgun (WGS) entry which is preliminary data.</text>
</comment>
<keyword evidence="3" id="KW-1185">Reference proteome</keyword>